<evidence type="ECO:0000313" key="2">
    <source>
        <dbReference type="Proteomes" id="UP000682416"/>
    </source>
</evidence>
<sequence>MELGSWVIPFATEAIDLRAFHANPVNYLQTRHPAMLDIKCFDHYIPRSMRTPWTKQI</sequence>
<dbReference type="KEGG" id="nec:KGD82_13345"/>
<keyword evidence="2" id="KW-1185">Reference proteome</keyword>
<gene>
    <name evidence="1" type="ORF">KGD82_13345</name>
</gene>
<dbReference type="EMBL" id="CP074402">
    <property type="protein sequence ID" value="QVJ03014.1"/>
    <property type="molecule type" value="Genomic_DNA"/>
</dbReference>
<dbReference type="Proteomes" id="UP000682416">
    <property type="component" value="Chromosome"/>
</dbReference>
<reference evidence="1" key="1">
    <citation type="submission" date="2021-05" db="EMBL/GenBank/DDBJ databases">
        <authorList>
            <person name="Kaiqin L."/>
            <person name="Jian G."/>
        </authorList>
    </citation>
    <scope>NUCLEOTIDE SEQUENCE</scope>
    <source>
        <strain evidence="1">HDS5</strain>
    </source>
</reference>
<name>A0A975LBW2_9ACTN</name>
<evidence type="ECO:0000313" key="1">
    <source>
        <dbReference type="EMBL" id="QVJ03014.1"/>
    </source>
</evidence>
<dbReference type="AlphaFoldDB" id="A0A975LBW2"/>
<accession>A0A975LBW2</accession>
<proteinExistence type="predicted"/>
<protein>
    <submittedName>
        <fullName evidence="1">Uncharacterized protein</fullName>
    </submittedName>
</protein>
<organism evidence="1 2">
    <name type="scientific">Nocardiopsis eucommiae</name>
    <dbReference type="NCBI Taxonomy" id="2831970"/>
    <lineage>
        <taxon>Bacteria</taxon>
        <taxon>Bacillati</taxon>
        <taxon>Actinomycetota</taxon>
        <taxon>Actinomycetes</taxon>
        <taxon>Streptosporangiales</taxon>
        <taxon>Nocardiopsidaceae</taxon>
        <taxon>Nocardiopsis</taxon>
    </lineage>
</organism>